<keyword evidence="3" id="KW-0997">Cell inner membrane</keyword>
<dbReference type="AlphaFoldDB" id="A0A517PEM8"/>
<reference evidence="9 10" key="1">
    <citation type="submission" date="2019-02" db="EMBL/GenBank/DDBJ databases">
        <title>Deep-cultivation of Planctomycetes and their phenomic and genomic characterization uncovers novel biology.</title>
        <authorList>
            <person name="Wiegand S."/>
            <person name="Jogler M."/>
            <person name="Boedeker C."/>
            <person name="Pinto D."/>
            <person name="Vollmers J."/>
            <person name="Rivas-Marin E."/>
            <person name="Kohn T."/>
            <person name="Peeters S.H."/>
            <person name="Heuer A."/>
            <person name="Rast P."/>
            <person name="Oberbeckmann S."/>
            <person name="Bunk B."/>
            <person name="Jeske O."/>
            <person name="Meyerdierks A."/>
            <person name="Storesund J.E."/>
            <person name="Kallscheuer N."/>
            <person name="Luecker S."/>
            <person name="Lage O.M."/>
            <person name="Pohl T."/>
            <person name="Merkel B.J."/>
            <person name="Hornburger P."/>
            <person name="Mueller R.-W."/>
            <person name="Bruemmer F."/>
            <person name="Labrenz M."/>
            <person name="Spormann A.M."/>
            <person name="Op den Camp H."/>
            <person name="Overmann J."/>
            <person name="Amann R."/>
            <person name="Jetten M.S.M."/>
            <person name="Mascher T."/>
            <person name="Medema M.H."/>
            <person name="Devos D.P."/>
            <person name="Kaster A.-K."/>
            <person name="Ovreas L."/>
            <person name="Rohde M."/>
            <person name="Galperin M.Y."/>
            <person name="Jogler C."/>
        </authorList>
    </citation>
    <scope>NUCLEOTIDE SEQUENCE [LARGE SCALE GENOMIC DNA]</scope>
    <source>
        <strain evidence="9 10">CA12</strain>
    </source>
</reference>
<dbReference type="PANTHER" id="PTHR30606">
    <property type="entry name" value="LIPID A BIOSYNTHESIS LAUROYL ACYLTRANSFERASE"/>
    <property type="match status" value="1"/>
</dbReference>
<feature type="compositionally biased region" description="Low complexity" evidence="7">
    <location>
        <begin position="326"/>
        <end position="340"/>
    </location>
</feature>
<dbReference type="OrthoDB" id="9801955at2"/>
<evidence type="ECO:0000313" key="9">
    <source>
        <dbReference type="EMBL" id="QDT17824.1"/>
    </source>
</evidence>
<evidence type="ECO:0000256" key="2">
    <source>
        <dbReference type="ARBA" id="ARBA00022475"/>
    </source>
</evidence>
<dbReference type="KEGG" id="acaf:CA12_39590"/>
<evidence type="ECO:0000256" key="5">
    <source>
        <dbReference type="ARBA" id="ARBA00023136"/>
    </source>
</evidence>
<feature type="signal peptide" evidence="8">
    <location>
        <begin position="1"/>
        <end position="33"/>
    </location>
</feature>
<accession>A0A517PEM8</accession>
<feature type="chain" id="PRO_5021747614" evidence="8">
    <location>
        <begin position="34"/>
        <end position="340"/>
    </location>
</feature>
<comment type="subcellular location">
    <subcellularLocation>
        <location evidence="1">Cell inner membrane</location>
    </subcellularLocation>
</comment>
<keyword evidence="2" id="KW-1003">Cell membrane</keyword>
<dbReference type="GO" id="GO:0009247">
    <property type="term" value="P:glycolipid biosynthetic process"/>
    <property type="evidence" value="ECO:0007669"/>
    <property type="project" value="UniProtKB-ARBA"/>
</dbReference>
<name>A0A517PEM8_9PLAN</name>
<evidence type="ECO:0000256" key="6">
    <source>
        <dbReference type="ARBA" id="ARBA00023315"/>
    </source>
</evidence>
<keyword evidence="10" id="KW-1185">Reference proteome</keyword>
<dbReference type="CDD" id="cd07984">
    <property type="entry name" value="LPLAT_LABLAT-like"/>
    <property type="match status" value="1"/>
</dbReference>
<feature type="region of interest" description="Disordered" evidence="7">
    <location>
        <begin position="303"/>
        <end position="340"/>
    </location>
</feature>
<feature type="compositionally biased region" description="Basic and acidic residues" evidence="7">
    <location>
        <begin position="314"/>
        <end position="325"/>
    </location>
</feature>
<dbReference type="InterPro" id="IPR004960">
    <property type="entry name" value="LipA_acyltrans"/>
</dbReference>
<dbReference type="EMBL" id="CP036265">
    <property type="protein sequence ID" value="QDT17824.1"/>
    <property type="molecule type" value="Genomic_DNA"/>
</dbReference>
<dbReference type="GO" id="GO:0005886">
    <property type="term" value="C:plasma membrane"/>
    <property type="evidence" value="ECO:0007669"/>
    <property type="project" value="UniProtKB-SubCell"/>
</dbReference>
<dbReference type="EC" id="2.3.1.-" evidence="9"/>
<keyword evidence="4 9" id="KW-0808">Transferase</keyword>
<evidence type="ECO:0000256" key="8">
    <source>
        <dbReference type="SAM" id="SignalP"/>
    </source>
</evidence>
<keyword evidence="5" id="KW-0472">Membrane</keyword>
<gene>
    <name evidence="9" type="primary">htrB</name>
    <name evidence="9" type="ORF">CA12_39590</name>
</gene>
<evidence type="ECO:0000256" key="7">
    <source>
        <dbReference type="SAM" id="MobiDB-lite"/>
    </source>
</evidence>
<evidence type="ECO:0000313" key="10">
    <source>
        <dbReference type="Proteomes" id="UP000318741"/>
    </source>
</evidence>
<evidence type="ECO:0000256" key="1">
    <source>
        <dbReference type="ARBA" id="ARBA00004533"/>
    </source>
</evidence>
<feature type="compositionally biased region" description="Basic residues" evidence="7">
    <location>
        <begin position="303"/>
        <end position="313"/>
    </location>
</feature>
<dbReference type="Proteomes" id="UP000318741">
    <property type="component" value="Chromosome"/>
</dbReference>
<dbReference type="PANTHER" id="PTHR30606:SF10">
    <property type="entry name" value="PHOSPHATIDYLINOSITOL MANNOSIDE ACYLTRANSFERASE"/>
    <property type="match status" value="1"/>
</dbReference>
<protein>
    <submittedName>
        <fullName evidence="9">Lipid A biosynthesis lauroyl acyltransferase</fullName>
        <ecNumber evidence="9">2.3.1.-</ecNumber>
    </submittedName>
</protein>
<proteinExistence type="predicted"/>
<evidence type="ECO:0000256" key="3">
    <source>
        <dbReference type="ARBA" id="ARBA00022519"/>
    </source>
</evidence>
<sequence length="340" mass="37612" precursor="true">MTPPATLRQKAEFFAFRCVAAALSALPAPTAAALCRGLAAAVCALPPKWTRRDVARKNLTIAFPDLSPAEIDDRVRAMWTHLFRLVTEMATFSRKFRRSNMPDVLAFRNRDETTRALNSGRPVIMLSGHFGNWEASAQAFEAFGIPLSVVARDLDNPLIHGWFAERRRAGGGRLISKKGGGGEVTEVLAARGIVGLLGDQDAGSRGLFVPFFGKDASTFKSIALLAIEYDALVLIGFARRLPDDFRRNRWVRFEIGTEAVFDPRDFTEGSAVKDLTAAYTAGIERLVRRSPEQYFWVHRRWKSKPRPRGRKARERAAALERERQAGDGADGASARRAVAA</sequence>
<dbReference type="RefSeq" id="WP_145360823.1">
    <property type="nucleotide sequence ID" value="NZ_CP036265.1"/>
</dbReference>
<dbReference type="Pfam" id="PF03279">
    <property type="entry name" value="Lip_A_acyltrans"/>
    <property type="match status" value="1"/>
</dbReference>
<organism evidence="9 10">
    <name type="scientific">Alienimonas californiensis</name>
    <dbReference type="NCBI Taxonomy" id="2527989"/>
    <lineage>
        <taxon>Bacteria</taxon>
        <taxon>Pseudomonadati</taxon>
        <taxon>Planctomycetota</taxon>
        <taxon>Planctomycetia</taxon>
        <taxon>Planctomycetales</taxon>
        <taxon>Planctomycetaceae</taxon>
        <taxon>Alienimonas</taxon>
    </lineage>
</organism>
<evidence type="ECO:0000256" key="4">
    <source>
        <dbReference type="ARBA" id="ARBA00022679"/>
    </source>
</evidence>
<keyword evidence="8" id="KW-0732">Signal</keyword>
<dbReference type="GO" id="GO:0016746">
    <property type="term" value="F:acyltransferase activity"/>
    <property type="evidence" value="ECO:0007669"/>
    <property type="project" value="UniProtKB-KW"/>
</dbReference>
<keyword evidence="6 9" id="KW-0012">Acyltransferase</keyword>